<dbReference type="AlphaFoldDB" id="A0AB34T9Z9"/>
<dbReference type="PANTHER" id="PTHR10655:SF17">
    <property type="entry name" value="LYSOPHOSPHOLIPASE-LIKE PROTEIN 1"/>
    <property type="match status" value="1"/>
</dbReference>
<name>A0AB34T9Z9_9BIFI</name>
<comment type="caution">
    <text evidence="5">The sequence shown here is derived from an EMBL/GenBank/DDBJ whole genome shotgun (WGS) entry which is preliminary data.</text>
</comment>
<dbReference type="GO" id="GO:0016787">
    <property type="term" value="F:hydrolase activity"/>
    <property type="evidence" value="ECO:0007669"/>
    <property type="project" value="UniProtKB-KW"/>
</dbReference>
<evidence type="ECO:0000259" key="4">
    <source>
        <dbReference type="Pfam" id="PF02230"/>
    </source>
</evidence>
<dbReference type="PANTHER" id="PTHR10655">
    <property type="entry name" value="LYSOPHOSPHOLIPASE-RELATED"/>
    <property type="match status" value="1"/>
</dbReference>
<dbReference type="Pfam" id="PF02230">
    <property type="entry name" value="Abhydrolase_2"/>
    <property type="match status" value="1"/>
</dbReference>
<feature type="region of interest" description="Disordered" evidence="3">
    <location>
        <begin position="23"/>
        <end position="42"/>
    </location>
</feature>
<keyword evidence="2" id="KW-0378">Hydrolase</keyword>
<dbReference type="Gene3D" id="3.40.50.1820">
    <property type="entry name" value="alpha/beta hydrolase"/>
    <property type="match status" value="1"/>
</dbReference>
<evidence type="ECO:0000313" key="5">
    <source>
        <dbReference type="EMBL" id="KOA50850.1"/>
    </source>
</evidence>
<dbReference type="EMBL" id="AWFK01000004">
    <property type="protein sequence ID" value="KOA50850.1"/>
    <property type="molecule type" value="Genomic_DNA"/>
</dbReference>
<proteinExistence type="inferred from homology"/>
<feature type="compositionally biased region" description="Basic and acidic residues" evidence="3">
    <location>
        <begin position="30"/>
        <end position="42"/>
    </location>
</feature>
<dbReference type="InterPro" id="IPR029058">
    <property type="entry name" value="AB_hydrolase_fold"/>
</dbReference>
<gene>
    <name evidence="5" type="ORF">BAAM0483_01630</name>
</gene>
<evidence type="ECO:0000313" key="6">
    <source>
        <dbReference type="Proteomes" id="UP000037239"/>
    </source>
</evidence>
<dbReference type="InterPro" id="IPR003140">
    <property type="entry name" value="PLipase/COase/thioEstase"/>
</dbReference>
<dbReference type="Proteomes" id="UP000037239">
    <property type="component" value="Unassembled WGS sequence"/>
</dbReference>
<evidence type="ECO:0000256" key="2">
    <source>
        <dbReference type="ARBA" id="ARBA00022801"/>
    </source>
</evidence>
<organism evidence="5 6">
    <name type="scientific">Bifidobacterium animalis subsp. animalis MCC 0483</name>
    <dbReference type="NCBI Taxonomy" id="1365955"/>
    <lineage>
        <taxon>Bacteria</taxon>
        <taxon>Bacillati</taxon>
        <taxon>Actinomycetota</taxon>
        <taxon>Actinomycetes</taxon>
        <taxon>Bifidobacteriales</taxon>
        <taxon>Bifidobacteriaceae</taxon>
        <taxon>Bifidobacterium</taxon>
    </lineage>
</organism>
<feature type="domain" description="Phospholipase/carboxylesterase/thioesterase" evidence="4">
    <location>
        <begin position="115"/>
        <end position="318"/>
    </location>
</feature>
<sequence>MPIWRTAWQTIGCRGNARILRRMSTADDTTNPHDPFEPSDDLSRELDDLVDFANLEHEMNEAANTTPSGPYAGQSAGERKRMEPPVGRVASVVPGHFGDRLAVTEALASRGGGNAQPNRPLFVCLHGWGSDEDDLAGMMRYVAPYNDFVSLRAPLVLQEASSRGFAMQPGAYSWFHDAVPVGDDLDYDAYAAACAIDDWVTTNVDENRDVVPIGFSQGGTLAVELLRVHPQRYRAAISLSGFVAPGNVPETTPYDDILADLNIPVFYGYGELDTVLPKYMIYETIAWLEEHTWLTARGYRGLDHAVSMEEFSDLRQWLLDQDIASGII</sequence>
<comment type="similarity">
    <text evidence="1">Belongs to the AB hydrolase superfamily. AB hydrolase 2 family.</text>
</comment>
<feature type="region of interest" description="Disordered" evidence="3">
    <location>
        <begin position="61"/>
        <end position="84"/>
    </location>
</feature>
<reference evidence="5 6" key="1">
    <citation type="journal article" date="2015" name="Int J Genomics">
        <title>Comparative Genomics Revealed Genetic Diversity and Species/Strain-Level Differences in Carbohydrate Metabolism of Three Probiotic Bifidobacterial Species.</title>
        <authorList>
            <person name="Odamaki T."/>
            <person name="Horigome A."/>
            <person name="Sugahara H."/>
            <person name="Hashikura N."/>
            <person name="Minami J."/>
            <person name="Xiao J.Z."/>
            <person name="Abe F."/>
        </authorList>
    </citation>
    <scope>NUCLEOTIDE SEQUENCE [LARGE SCALE GENOMIC DNA]</scope>
    <source>
        <strain evidence="5 6">MCC 0483</strain>
    </source>
</reference>
<dbReference type="InterPro" id="IPR050565">
    <property type="entry name" value="LYPA1-2/EST-like"/>
</dbReference>
<dbReference type="SUPFAM" id="SSF53474">
    <property type="entry name" value="alpha/beta-Hydrolases"/>
    <property type="match status" value="1"/>
</dbReference>
<accession>A0AB34T9Z9</accession>
<evidence type="ECO:0000256" key="3">
    <source>
        <dbReference type="SAM" id="MobiDB-lite"/>
    </source>
</evidence>
<evidence type="ECO:0000256" key="1">
    <source>
        <dbReference type="ARBA" id="ARBA00006499"/>
    </source>
</evidence>
<protein>
    <submittedName>
        <fullName evidence="5">Esterase</fullName>
    </submittedName>
</protein>